<reference evidence="5" key="1">
    <citation type="submission" date="2023-06" db="EMBL/GenBank/DDBJ databases">
        <title>Male Hemibagrus guttatus genome.</title>
        <authorList>
            <person name="Bian C."/>
        </authorList>
    </citation>
    <scope>NUCLEOTIDE SEQUENCE</scope>
    <source>
        <strain evidence="5">Male_cb2023</strain>
        <tissue evidence="5">Muscle</tissue>
    </source>
</reference>
<dbReference type="GO" id="GO:0004523">
    <property type="term" value="F:RNA-DNA hybrid ribonuclease activity"/>
    <property type="evidence" value="ECO:0007669"/>
    <property type="project" value="UniProtKB-EC"/>
</dbReference>
<feature type="compositionally biased region" description="Basic residues" evidence="3">
    <location>
        <begin position="94"/>
        <end position="112"/>
    </location>
</feature>
<protein>
    <recommendedName>
        <fullName evidence="2">ribonuclease H</fullName>
        <ecNumber evidence="2">3.1.26.4</ecNumber>
    </recommendedName>
</protein>
<dbReference type="AlphaFoldDB" id="A0AAE0USM7"/>
<accession>A0AAE0USM7</accession>
<dbReference type="Pfam" id="PF00078">
    <property type="entry name" value="RVT_1"/>
    <property type="match status" value="1"/>
</dbReference>
<dbReference type="PANTHER" id="PTHR19446">
    <property type="entry name" value="REVERSE TRANSCRIPTASES"/>
    <property type="match status" value="1"/>
</dbReference>
<evidence type="ECO:0000313" key="5">
    <source>
        <dbReference type="EMBL" id="KAK3516167.1"/>
    </source>
</evidence>
<dbReference type="InterPro" id="IPR000477">
    <property type="entry name" value="RT_dom"/>
</dbReference>
<evidence type="ECO:0000259" key="4">
    <source>
        <dbReference type="Pfam" id="PF00078"/>
    </source>
</evidence>
<dbReference type="Gene3D" id="3.30.70.270">
    <property type="match status" value="1"/>
</dbReference>
<sequence>MKCFGCGKTRHLVRTSGGSSASAQDRAEPEKAAQVDTGVGAISATSEGAGSVSVTAVRHNTEKPVEKPAEVLSTERDPVPGERGAGGNWATVGRRSRGGRRVHRQREKRKGKGRELADMMERRKVDILCVQETRWKGSKARSIGAGFKLFYYGVDSKKNGVGVVLKEEFVRNVLEVGCELEEKERFWSELDEVMESIPMGDEEVMGKFGVKERNLEGQILVDFAKRMDMGVVNTYFQKREEHRVVLPFDWETTAEVIRETGRKVLGVSSGRRKEDKETWWWNEEVQDSIQRKRLAKKKWDMDRTEENRQEYKELQCRVKREVSKAKQKAYDELYTRLDTREGEKDLYRLARQRDRDGKDVQQVRVIKDRDGRVLTSEESVQRRWKEYFEELMNEENEREKRVEGVNSVEQKVDKIRKDEVRKALKRMKSGKAVGPDDIPVEVWKCLGEAAVEFLSSLFNRVLESEKMPEEWRRSVLVPIFKNKGDVQSCSNYRGIKLMSHTMKLWERVVEARLRKVVEICEQQYGFMPRKSTTDAIFALRILMEKYRDGQRQESPWTMMFADDIVICSESREQVEENLERWRFALERRGMKVSRSKTEYMCVNEREGSGTVRLQGEEVKKVQEFKYLGSTVQSNGECGKEDAPEPTGVVPPAAAVQPAAEGPGAAAAPDLTESEPQAQPAAQKPTGATPAPDKPRSARPDRKKLWSTEKSSVGSGAVLEPPALTEAGTEVQGNRMETQDTTPAQGDGGDVDMVDEPVFKVPNKRKKQGNGQGKKQAKKETKVKERESDSDDCISDSVLTFDSQKEQINVVYSAEDIKELLRNTKWQKNVALEEFFPDRKQFIHDVKFFRREGAFVDYTLNVTRDIVRSLKALEIEIVELQRLEATGDRGHIEALKKSGDLLSEPTEIRKQTVSFYSKLYSSEWSGAQVVEDSFLVGLPKLSERAARELDRELLLEELHEAFQRMEN</sequence>
<dbReference type="InterPro" id="IPR036691">
    <property type="entry name" value="Endo/exonu/phosph_ase_sf"/>
</dbReference>
<organism evidence="5 6">
    <name type="scientific">Hemibagrus guttatus</name>
    <dbReference type="NCBI Taxonomy" id="175788"/>
    <lineage>
        <taxon>Eukaryota</taxon>
        <taxon>Metazoa</taxon>
        <taxon>Chordata</taxon>
        <taxon>Craniata</taxon>
        <taxon>Vertebrata</taxon>
        <taxon>Euteleostomi</taxon>
        <taxon>Actinopterygii</taxon>
        <taxon>Neopterygii</taxon>
        <taxon>Teleostei</taxon>
        <taxon>Ostariophysi</taxon>
        <taxon>Siluriformes</taxon>
        <taxon>Bagridae</taxon>
        <taxon>Hemibagrus</taxon>
    </lineage>
</organism>
<evidence type="ECO:0000256" key="1">
    <source>
        <dbReference type="ARBA" id="ARBA00010879"/>
    </source>
</evidence>
<feature type="compositionally biased region" description="Polar residues" evidence="3">
    <location>
        <begin position="730"/>
        <end position="743"/>
    </location>
</feature>
<feature type="compositionally biased region" description="Low complexity" evidence="3">
    <location>
        <begin position="655"/>
        <end position="668"/>
    </location>
</feature>
<dbReference type="EC" id="3.1.26.4" evidence="2"/>
<gene>
    <name evidence="5" type="ORF">QTP70_005503</name>
</gene>
<feature type="domain" description="Reverse transcriptase" evidence="4">
    <location>
        <begin position="554"/>
        <end position="630"/>
    </location>
</feature>
<feature type="compositionally biased region" description="Basic and acidic residues" evidence="3">
    <location>
        <begin position="64"/>
        <end position="80"/>
    </location>
</feature>
<dbReference type="Gene3D" id="3.60.10.10">
    <property type="entry name" value="Endonuclease/exonuclease/phosphatase"/>
    <property type="match status" value="1"/>
</dbReference>
<comment type="similarity">
    <text evidence="1">Belongs to the beta type-B retroviral polymerase family. HERV class-II K(HML-2) pol subfamily.</text>
</comment>
<evidence type="ECO:0000313" key="6">
    <source>
        <dbReference type="Proteomes" id="UP001274896"/>
    </source>
</evidence>
<feature type="compositionally biased region" description="Basic and acidic residues" evidence="3">
    <location>
        <begin position="692"/>
        <end position="706"/>
    </location>
</feature>
<dbReference type="Proteomes" id="UP001274896">
    <property type="component" value="Unassembled WGS sequence"/>
</dbReference>
<proteinExistence type="inferred from homology"/>
<feature type="compositionally biased region" description="Basic and acidic residues" evidence="3">
    <location>
        <begin position="777"/>
        <end position="786"/>
    </location>
</feature>
<name>A0AAE0USM7_9TELE</name>
<evidence type="ECO:0000256" key="3">
    <source>
        <dbReference type="SAM" id="MobiDB-lite"/>
    </source>
</evidence>
<feature type="region of interest" description="Disordered" evidence="3">
    <location>
        <begin position="655"/>
        <end position="788"/>
    </location>
</feature>
<dbReference type="SUPFAM" id="SSF56672">
    <property type="entry name" value="DNA/RNA polymerases"/>
    <property type="match status" value="1"/>
</dbReference>
<keyword evidence="6" id="KW-1185">Reference proteome</keyword>
<dbReference type="CDD" id="cd01650">
    <property type="entry name" value="RT_nLTR_like"/>
    <property type="match status" value="1"/>
</dbReference>
<dbReference type="InterPro" id="IPR043128">
    <property type="entry name" value="Rev_trsase/Diguanyl_cyclase"/>
</dbReference>
<dbReference type="InterPro" id="IPR043502">
    <property type="entry name" value="DNA/RNA_pol_sf"/>
</dbReference>
<evidence type="ECO:0000256" key="2">
    <source>
        <dbReference type="ARBA" id="ARBA00012180"/>
    </source>
</evidence>
<feature type="region of interest" description="Disordered" evidence="3">
    <location>
        <begin position="64"/>
        <end position="114"/>
    </location>
</feature>
<feature type="region of interest" description="Disordered" evidence="3">
    <location>
        <begin position="631"/>
        <end position="650"/>
    </location>
</feature>
<comment type="caution">
    <text evidence="5">The sequence shown here is derived from an EMBL/GenBank/DDBJ whole genome shotgun (WGS) entry which is preliminary data.</text>
</comment>
<dbReference type="EMBL" id="JAUCMX010000019">
    <property type="protein sequence ID" value="KAK3516167.1"/>
    <property type="molecule type" value="Genomic_DNA"/>
</dbReference>
<feature type="region of interest" description="Disordered" evidence="3">
    <location>
        <begin position="1"/>
        <end position="32"/>
    </location>
</feature>